<dbReference type="KEGG" id="mbd:MEBOL_004682"/>
<accession>A0A250IJ24</accession>
<name>A0A250IJ24_9BACT</name>
<dbReference type="RefSeq" id="WP_095979569.1">
    <property type="nucleotide sequence ID" value="NZ_CP022163.1"/>
</dbReference>
<reference evidence="1 2" key="1">
    <citation type="submission" date="2017-06" db="EMBL/GenBank/DDBJ databases">
        <authorList>
            <person name="Kim H.J."/>
            <person name="Triplett B.A."/>
        </authorList>
    </citation>
    <scope>NUCLEOTIDE SEQUENCE [LARGE SCALE GENOMIC DNA]</scope>
    <source>
        <strain evidence="1 2">DSM 14713</strain>
    </source>
</reference>
<keyword evidence="2" id="KW-1185">Reference proteome</keyword>
<dbReference type="AlphaFoldDB" id="A0A250IJ24"/>
<evidence type="ECO:0008006" key="3">
    <source>
        <dbReference type="Google" id="ProtNLM"/>
    </source>
</evidence>
<gene>
    <name evidence="1" type="ORF">MEBOL_004682</name>
</gene>
<dbReference type="EMBL" id="CP022163">
    <property type="protein sequence ID" value="ATB31220.1"/>
    <property type="molecule type" value="Genomic_DNA"/>
</dbReference>
<dbReference type="InterPro" id="IPR052927">
    <property type="entry name" value="DCC_oxidoreductase"/>
</dbReference>
<dbReference type="Proteomes" id="UP000217289">
    <property type="component" value="Chromosome"/>
</dbReference>
<dbReference type="PANTHER" id="PTHR33639">
    <property type="entry name" value="THIOL-DISULFIDE OXIDOREDUCTASE DCC"/>
    <property type="match status" value="1"/>
</dbReference>
<sequence length="159" mass="18211">MRAAAPLSSPESTDDISLNGGKYILFYDGVCVMCNDFIRSITEDDTGDVFRFAPLQSQFARRVLARHGHNADDMDSMYIVIDYGSPQERIVWKYTALTFVMSHMPGIQGWVGRLLAWIPTSLGDTYYERRARSRYDVYGKYDACPVPRPDIRRRLLALE</sequence>
<protein>
    <recommendedName>
        <fullName evidence="3">Thiol-disulfide oxidoreductase</fullName>
    </recommendedName>
</protein>
<dbReference type="OrthoDB" id="9785438at2"/>
<dbReference type="Pfam" id="PF04134">
    <property type="entry name" value="DCC1-like"/>
    <property type="match status" value="1"/>
</dbReference>
<proteinExistence type="predicted"/>
<evidence type="ECO:0000313" key="1">
    <source>
        <dbReference type="EMBL" id="ATB31220.1"/>
    </source>
</evidence>
<dbReference type="InterPro" id="IPR007263">
    <property type="entry name" value="DCC1-like"/>
</dbReference>
<evidence type="ECO:0000313" key="2">
    <source>
        <dbReference type="Proteomes" id="UP000217289"/>
    </source>
</evidence>
<organism evidence="1 2">
    <name type="scientific">Melittangium boletus DSM 14713</name>
    <dbReference type="NCBI Taxonomy" id="1294270"/>
    <lineage>
        <taxon>Bacteria</taxon>
        <taxon>Pseudomonadati</taxon>
        <taxon>Myxococcota</taxon>
        <taxon>Myxococcia</taxon>
        <taxon>Myxococcales</taxon>
        <taxon>Cystobacterineae</taxon>
        <taxon>Archangiaceae</taxon>
        <taxon>Melittangium</taxon>
    </lineage>
</organism>
<dbReference type="PANTHER" id="PTHR33639:SF2">
    <property type="entry name" value="DUF393 DOMAIN-CONTAINING PROTEIN"/>
    <property type="match status" value="1"/>
</dbReference>
<dbReference type="GO" id="GO:0015035">
    <property type="term" value="F:protein-disulfide reductase activity"/>
    <property type="evidence" value="ECO:0007669"/>
    <property type="project" value="InterPro"/>
</dbReference>